<dbReference type="EMBL" id="FOYI01000004">
    <property type="protein sequence ID" value="SFR07322.1"/>
    <property type="molecule type" value="Genomic_DNA"/>
</dbReference>
<feature type="signal peptide" evidence="1">
    <location>
        <begin position="1"/>
        <end position="25"/>
    </location>
</feature>
<accession>A0A1I6DPN2</accession>
<name>A0A1I6DPN2_9RHOB</name>
<sequence>MRDFLRAAQATALGVFLCVGGAAQADLADLDAEREAAFQAVYAAPGDPAAMMRYARAAIAMRDIEPAVATLERLLDIAPAHVAARTELAVAYFALGSNEIAAHHFRIVRAAPGQSAAAQAEIDDYLARIARRGARDQLSGSVGLGVSAVGGEDGIGGALQLDLRWLRDLGGANANHWQTDLLARATRSGADTASGGAVLALRTGPVLSLDGLAYGAKLRPYVAADFSRDGDGEDETALRLGLLYMNAHSARLTSFADLNIGRVAGEDDARSWSALAGITFRPTARTALRLTLRRSHAERDDAASSRLTTGARAALDHSLSLGSGPGARPVRLTGFVQLDQIDYFETPGGREDRLSAAGLSVRTPLRGDLFVEASARRVERDSSLSAHDDITPVFGLLIGRTF</sequence>
<dbReference type="STRING" id="871652.SAMN04515673_104211"/>
<reference evidence="2 3" key="1">
    <citation type="submission" date="2016-10" db="EMBL/GenBank/DDBJ databases">
        <authorList>
            <person name="de Groot N.N."/>
        </authorList>
    </citation>
    <scope>NUCLEOTIDE SEQUENCE [LARGE SCALE GENOMIC DNA]</scope>
    <source>
        <strain evidence="3">KMM 9023,NRIC 0796,JCM 17311,KCTC 23692</strain>
    </source>
</reference>
<proteinExistence type="predicted"/>
<dbReference type="OrthoDB" id="7812878at2"/>
<protein>
    <submittedName>
        <fullName evidence="2">Uncharacterized protein</fullName>
    </submittedName>
</protein>
<organism evidence="2 3">
    <name type="scientific">Poseidonocella sedimentorum</name>
    <dbReference type="NCBI Taxonomy" id="871652"/>
    <lineage>
        <taxon>Bacteria</taxon>
        <taxon>Pseudomonadati</taxon>
        <taxon>Pseudomonadota</taxon>
        <taxon>Alphaproteobacteria</taxon>
        <taxon>Rhodobacterales</taxon>
        <taxon>Roseobacteraceae</taxon>
        <taxon>Poseidonocella</taxon>
    </lineage>
</organism>
<keyword evidence="3" id="KW-1185">Reference proteome</keyword>
<evidence type="ECO:0000313" key="3">
    <source>
        <dbReference type="Proteomes" id="UP000199302"/>
    </source>
</evidence>
<evidence type="ECO:0000313" key="2">
    <source>
        <dbReference type="EMBL" id="SFR07322.1"/>
    </source>
</evidence>
<dbReference type="AlphaFoldDB" id="A0A1I6DPN2"/>
<dbReference type="SUPFAM" id="SSF48452">
    <property type="entry name" value="TPR-like"/>
    <property type="match status" value="1"/>
</dbReference>
<feature type="chain" id="PRO_5011499400" evidence="1">
    <location>
        <begin position="26"/>
        <end position="402"/>
    </location>
</feature>
<keyword evidence="1" id="KW-0732">Signal</keyword>
<dbReference type="InterPro" id="IPR011990">
    <property type="entry name" value="TPR-like_helical_dom_sf"/>
</dbReference>
<dbReference type="SUPFAM" id="SSF56935">
    <property type="entry name" value="Porins"/>
    <property type="match status" value="1"/>
</dbReference>
<gene>
    <name evidence="2" type="ORF">SAMN04515673_104211</name>
</gene>
<dbReference type="RefSeq" id="WP_092079102.1">
    <property type="nucleotide sequence ID" value="NZ_FOYI01000004.1"/>
</dbReference>
<dbReference type="Gene3D" id="1.25.40.10">
    <property type="entry name" value="Tetratricopeptide repeat domain"/>
    <property type="match status" value="1"/>
</dbReference>
<evidence type="ECO:0000256" key="1">
    <source>
        <dbReference type="SAM" id="SignalP"/>
    </source>
</evidence>
<dbReference type="Proteomes" id="UP000199302">
    <property type="component" value="Unassembled WGS sequence"/>
</dbReference>